<sequence>MSSRHTRALQQHCNSSARRYVDTCTAERGVRGNMACRDERAHRFFLRCCRWRPWWQRRTCRC</sequence>
<reference evidence="1" key="2">
    <citation type="journal article" date="2015" name="Data Brief">
        <title>Shoot transcriptome of the giant reed, Arundo donax.</title>
        <authorList>
            <person name="Barrero R.A."/>
            <person name="Guerrero F.D."/>
            <person name="Moolhuijzen P."/>
            <person name="Goolsby J.A."/>
            <person name="Tidwell J."/>
            <person name="Bellgard S.E."/>
            <person name="Bellgard M.I."/>
        </authorList>
    </citation>
    <scope>NUCLEOTIDE SEQUENCE</scope>
    <source>
        <tissue evidence="1">Shoot tissue taken approximately 20 cm above the soil surface</tissue>
    </source>
</reference>
<protein>
    <submittedName>
        <fullName evidence="1">Uncharacterized protein</fullName>
    </submittedName>
</protein>
<proteinExistence type="predicted"/>
<reference evidence="1" key="1">
    <citation type="submission" date="2014-09" db="EMBL/GenBank/DDBJ databases">
        <authorList>
            <person name="Magalhaes I.L.F."/>
            <person name="Oliveira U."/>
            <person name="Santos F.R."/>
            <person name="Vidigal T.H.D.A."/>
            <person name="Brescovit A.D."/>
            <person name="Santos A.J."/>
        </authorList>
    </citation>
    <scope>NUCLEOTIDE SEQUENCE</scope>
    <source>
        <tissue evidence="1">Shoot tissue taken approximately 20 cm above the soil surface</tissue>
    </source>
</reference>
<evidence type="ECO:0000313" key="1">
    <source>
        <dbReference type="EMBL" id="JAE37868.1"/>
    </source>
</evidence>
<organism evidence="1">
    <name type="scientific">Arundo donax</name>
    <name type="common">Giant reed</name>
    <name type="synonym">Donax arundinaceus</name>
    <dbReference type="NCBI Taxonomy" id="35708"/>
    <lineage>
        <taxon>Eukaryota</taxon>
        <taxon>Viridiplantae</taxon>
        <taxon>Streptophyta</taxon>
        <taxon>Embryophyta</taxon>
        <taxon>Tracheophyta</taxon>
        <taxon>Spermatophyta</taxon>
        <taxon>Magnoliopsida</taxon>
        <taxon>Liliopsida</taxon>
        <taxon>Poales</taxon>
        <taxon>Poaceae</taxon>
        <taxon>PACMAD clade</taxon>
        <taxon>Arundinoideae</taxon>
        <taxon>Arundineae</taxon>
        <taxon>Arundo</taxon>
    </lineage>
</organism>
<dbReference type="AlphaFoldDB" id="A0A0A9HY71"/>
<accession>A0A0A9HY71</accession>
<name>A0A0A9HY71_ARUDO</name>
<dbReference type="EMBL" id="GBRH01160028">
    <property type="protein sequence ID" value="JAE37868.1"/>
    <property type="molecule type" value="Transcribed_RNA"/>
</dbReference>